<keyword evidence="4" id="KW-0326">Glycosidase</keyword>
<evidence type="ECO:0000256" key="4">
    <source>
        <dbReference type="ARBA" id="ARBA00023295"/>
    </source>
</evidence>
<dbReference type="InterPro" id="IPR011682">
    <property type="entry name" value="Glyco_hydro_38_C"/>
</dbReference>
<accession>A0A4S4FQY2</accession>
<evidence type="ECO:0000256" key="2">
    <source>
        <dbReference type="ARBA" id="ARBA00022723"/>
    </source>
</evidence>
<dbReference type="EMBL" id="SSSM01000003">
    <property type="protein sequence ID" value="THG31826.1"/>
    <property type="molecule type" value="Genomic_DNA"/>
</dbReference>
<dbReference type="SMART" id="SM00872">
    <property type="entry name" value="Alpha-mann_mid"/>
    <property type="match status" value="1"/>
</dbReference>
<evidence type="ECO:0000313" key="6">
    <source>
        <dbReference type="EMBL" id="THG31826.1"/>
    </source>
</evidence>
<dbReference type="GO" id="GO:0030246">
    <property type="term" value="F:carbohydrate binding"/>
    <property type="evidence" value="ECO:0007669"/>
    <property type="project" value="InterPro"/>
</dbReference>
<evidence type="ECO:0000256" key="1">
    <source>
        <dbReference type="ARBA" id="ARBA00009792"/>
    </source>
</evidence>
<dbReference type="PANTHER" id="PTHR46017">
    <property type="entry name" value="ALPHA-MANNOSIDASE 2C1"/>
    <property type="match status" value="1"/>
</dbReference>
<reference evidence="6 7" key="1">
    <citation type="submission" date="2019-04" db="EMBL/GenBank/DDBJ databases">
        <authorList>
            <person name="Jiang L."/>
        </authorList>
    </citation>
    <scope>NUCLEOTIDE SEQUENCE [LARGE SCALE GENOMIC DNA]</scope>
    <source>
        <strain evidence="6 7">YIM 131853</strain>
    </source>
</reference>
<dbReference type="InterPro" id="IPR011013">
    <property type="entry name" value="Gal_mutarotase_sf_dom"/>
</dbReference>
<keyword evidence="2" id="KW-0479">Metal-binding</keyword>
<evidence type="ECO:0000256" key="3">
    <source>
        <dbReference type="ARBA" id="ARBA00022801"/>
    </source>
</evidence>
<keyword evidence="3" id="KW-0378">Hydrolase</keyword>
<keyword evidence="7" id="KW-1185">Reference proteome</keyword>
<dbReference type="Proteomes" id="UP000309133">
    <property type="component" value="Unassembled WGS sequence"/>
</dbReference>
<dbReference type="SUPFAM" id="SSF88713">
    <property type="entry name" value="Glycoside hydrolase/deacetylase"/>
    <property type="match status" value="1"/>
</dbReference>
<dbReference type="InterPro" id="IPR011330">
    <property type="entry name" value="Glyco_hydro/deAcase_b/a-brl"/>
</dbReference>
<dbReference type="OrthoDB" id="9772207at2"/>
<dbReference type="PANTHER" id="PTHR46017:SF1">
    <property type="entry name" value="ALPHA-MANNOSIDASE 2C1"/>
    <property type="match status" value="1"/>
</dbReference>
<dbReference type="Pfam" id="PF17677">
    <property type="entry name" value="Glyco_hydro38C2"/>
    <property type="match status" value="1"/>
</dbReference>
<proteinExistence type="inferred from homology"/>
<comment type="similarity">
    <text evidence="1">Belongs to the glycosyl hydrolase 38 family.</text>
</comment>
<feature type="domain" description="Glycoside hydrolase family 38 central" evidence="5">
    <location>
        <begin position="502"/>
        <end position="575"/>
    </location>
</feature>
<dbReference type="InterPro" id="IPR041147">
    <property type="entry name" value="GH38_C"/>
</dbReference>
<dbReference type="SUPFAM" id="SSF74650">
    <property type="entry name" value="Galactose mutarotase-like"/>
    <property type="match status" value="1"/>
</dbReference>
<dbReference type="InterPro" id="IPR027291">
    <property type="entry name" value="Glyco_hydro_38_N_sf"/>
</dbReference>
<dbReference type="Gene3D" id="2.70.98.30">
    <property type="entry name" value="Golgi alpha-mannosidase II, domain 4"/>
    <property type="match status" value="1"/>
</dbReference>
<dbReference type="RefSeq" id="WP_136426946.1">
    <property type="nucleotide sequence ID" value="NZ_SSSM01000003.1"/>
</dbReference>
<dbReference type="InterPro" id="IPR015341">
    <property type="entry name" value="Glyco_hydro_38_cen"/>
</dbReference>
<dbReference type="GO" id="GO:0009313">
    <property type="term" value="P:oligosaccharide catabolic process"/>
    <property type="evidence" value="ECO:0007669"/>
    <property type="project" value="TreeGrafter"/>
</dbReference>
<dbReference type="Pfam" id="PF22907">
    <property type="entry name" value="Ams1-like_1st"/>
    <property type="match status" value="1"/>
</dbReference>
<dbReference type="Gene3D" id="3.20.110.10">
    <property type="entry name" value="Glycoside hydrolase 38, N terminal domain"/>
    <property type="match status" value="1"/>
</dbReference>
<dbReference type="GO" id="GO:0046872">
    <property type="term" value="F:metal ion binding"/>
    <property type="evidence" value="ECO:0007669"/>
    <property type="project" value="UniProtKB-KW"/>
</dbReference>
<dbReference type="InterPro" id="IPR028995">
    <property type="entry name" value="Glyco_hydro_57/38_cen_sf"/>
</dbReference>
<evidence type="ECO:0000259" key="5">
    <source>
        <dbReference type="SMART" id="SM00872"/>
    </source>
</evidence>
<name>A0A4S4FQY2_9MICO</name>
<protein>
    <submittedName>
        <fullName evidence="6">Alpha-mannosidase</fullName>
    </submittedName>
</protein>
<dbReference type="Pfam" id="PF09261">
    <property type="entry name" value="Alpha-mann_mid"/>
    <property type="match status" value="1"/>
</dbReference>
<dbReference type="Gene3D" id="1.20.1270.50">
    <property type="entry name" value="Glycoside hydrolase family 38, central domain"/>
    <property type="match status" value="1"/>
</dbReference>
<dbReference type="InterPro" id="IPR054723">
    <property type="entry name" value="Ams1-like_N"/>
</dbReference>
<dbReference type="GO" id="GO:0004559">
    <property type="term" value="F:alpha-mannosidase activity"/>
    <property type="evidence" value="ECO:0007669"/>
    <property type="project" value="InterPro"/>
</dbReference>
<dbReference type="Pfam" id="PF07748">
    <property type="entry name" value="Glyco_hydro_38C"/>
    <property type="match status" value="1"/>
</dbReference>
<dbReference type="GO" id="GO:0006013">
    <property type="term" value="P:mannose metabolic process"/>
    <property type="evidence" value="ECO:0007669"/>
    <property type="project" value="InterPro"/>
</dbReference>
<organism evidence="6 7">
    <name type="scientific">Naasia lichenicola</name>
    <dbReference type="NCBI Taxonomy" id="2565933"/>
    <lineage>
        <taxon>Bacteria</taxon>
        <taxon>Bacillati</taxon>
        <taxon>Actinomycetota</taxon>
        <taxon>Actinomycetes</taxon>
        <taxon>Micrococcales</taxon>
        <taxon>Microbacteriaceae</taxon>
        <taxon>Naasia</taxon>
    </lineage>
</organism>
<gene>
    <name evidence="6" type="ORF">E6C64_07190</name>
</gene>
<dbReference type="InterPro" id="IPR037094">
    <property type="entry name" value="Glyco_hydro_38_cen_sf"/>
</dbReference>
<dbReference type="AlphaFoldDB" id="A0A4S4FQY2"/>
<dbReference type="CDD" id="cd10789">
    <property type="entry name" value="GH38N_AMII_ER_cytosolic"/>
    <property type="match status" value="1"/>
</dbReference>
<dbReference type="Gene3D" id="2.60.40.2220">
    <property type="match status" value="1"/>
</dbReference>
<dbReference type="Pfam" id="PF01074">
    <property type="entry name" value="Glyco_hydro_38N"/>
    <property type="match status" value="1"/>
</dbReference>
<dbReference type="SUPFAM" id="SSF88688">
    <property type="entry name" value="Families 57/38 glycoside transferase middle domain"/>
    <property type="match status" value="1"/>
</dbReference>
<sequence length="985" mass="108985">MGLATFLFGFRVKQPRDYLRLRRIRRGIHTTVGRLHAEISRSPEPVPFADIDPSSFRPIRPGTAWGAVFECAWLRVTGEVPPGVQDPVVLLGIGGEGLVYSPGGEVLDSVSTVFQQGDLPHSAGRFRPVSGVDTSTGRVEFYADVTYNGFILYLIGRAVYRGARLATRNAEVYSLYYDYLTLSVLADSTDDQALATELRAALDSAWNRFRARDVAGARAALAPALAAESTSEFTYSAIGHGHLDMAWLWPLRETRRKAARTYARALNAFDTRAGYIYGTSQPQQLYWIKQQHPALFERIKAAVADGRMELQGSFWVETDTNLPGGEALARQAMVGRRFLQEEFGLDDADLRLCWLPDTFGYSGNLPQILKKSGMDWFMTIKLAWNKVTVFPYRTFRWSGIDGSEVLVHMAPEGDYNSRGAADGLLTGLRQYPEKALDTALLIFGSGDGGGGPGEIHHEVTARERNLRGLPRVEYSTAGDFFRRLEKRDLSQLHSHRGELYLETHQGTYTTQAKIKKGNRLAERTLHNAEALAAIVGESSRAVLEPHWRDLLLGHFHDILPGSTIERVAREARESLDHVRLEVDGYIGGLLERLPRARASQSDSSPAEVGALNLTGLPRDEYLKTDAGWMRATAEPYASAVLAPTAPATGLVFTADSMSNGILSLRFGETGEIVSCVDASGIEHSADGLSRIVLHRDPYVFPFNAWDIDQGYLQRTPRILSLRHLETVIDGPTIARRQAYRSAKVTISQTVVLEAGSDVVRFDTRVEWHEKHHMLRADFRPVHVGDSALCEIQFGHLERVMTENTDVETAQFEVVAHKWIATENETGGFALLNDSKYGHRAKQGLISLNLLRAPTYPDPTADRGRHSFSYAFTPFAHGDLAKVVREGYRLNNPLLATSGTVLPSVASTTDPGVIIETIKPAEDGDGVVLRMYESLGRGTTTSLRTSLPHAAATETDLLERPVGTADLDRLEFMPFEIKTILLERAS</sequence>
<comment type="caution">
    <text evidence="6">The sequence shown here is derived from an EMBL/GenBank/DDBJ whole genome shotgun (WGS) entry which is preliminary data.</text>
</comment>
<dbReference type="InterPro" id="IPR000602">
    <property type="entry name" value="Glyco_hydro_38_N"/>
</dbReference>
<evidence type="ECO:0000313" key="7">
    <source>
        <dbReference type="Proteomes" id="UP000309133"/>
    </source>
</evidence>